<feature type="domain" description="Ubiquitin-like" evidence="1">
    <location>
        <begin position="298"/>
        <end position="363"/>
    </location>
</feature>
<dbReference type="PANTHER" id="PTHR10666">
    <property type="entry name" value="UBIQUITIN"/>
    <property type="match status" value="1"/>
</dbReference>
<dbReference type="SMART" id="SM00213">
    <property type="entry name" value="UBQ"/>
    <property type="match status" value="7"/>
</dbReference>
<dbReference type="PROSITE" id="PS50053">
    <property type="entry name" value="UBIQUITIN_2"/>
    <property type="match status" value="7"/>
</dbReference>
<feature type="domain" description="Ubiquitin-like" evidence="1">
    <location>
        <begin position="92"/>
        <end position="157"/>
    </location>
</feature>
<comment type="caution">
    <text evidence="2">The sequence shown here is derived from an EMBL/GenBank/DDBJ whole genome shotgun (WGS) entry which is preliminary data.</text>
</comment>
<feature type="non-terminal residue" evidence="2">
    <location>
        <position position="541"/>
    </location>
</feature>
<evidence type="ECO:0000313" key="2">
    <source>
        <dbReference type="EMBL" id="CAG8644070.1"/>
    </source>
</evidence>
<dbReference type="InterPro" id="IPR019956">
    <property type="entry name" value="Ubiquitin_dom"/>
</dbReference>
<organism evidence="2 3">
    <name type="scientific">Dentiscutata erythropus</name>
    <dbReference type="NCBI Taxonomy" id="1348616"/>
    <lineage>
        <taxon>Eukaryota</taxon>
        <taxon>Fungi</taxon>
        <taxon>Fungi incertae sedis</taxon>
        <taxon>Mucoromycota</taxon>
        <taxon>Glomeromycotina</taxon>
        <taxon>Glomeromycetes</taxon>
        <taxon>Diversisporales</taxon>
        <taxon>Gigasporaceae</taxon>
        <taxon>Dentiscutata</taxon>
    </lineage>
</organism>
<feature type="domain" description="Ubiquitin-like" evidence="1">
    <location>
        <begin position="26"/>
        <end position="89"/>
    </location>
</feature>
<feature type="domain" description="Ubiquitin-like" evidence="1">
    <location>
        <begin position="230"/>
        <end position="295"/>
    </location>
</feature>
<dbReference type="SUPFAM" id="SSF54236">
    <property type="entry name" value="Ubiquitin-like"/>
    <property type="match status" value="7"/>
</dbReference>
<sequence>MHDSEPIIVDFIMLKVLFLADDEKIIFVKTPTGQTLELDVLLLDTVKELKEKIQTRNICSFHGISFKDNKLDDSSRLSDIGTENGSTFYCYIQVFVRTPTDETLELDALLSDTIKELKEKIHARNNCSFHGISFENNKLDDNSRLSDIGAENGCVFYCYIQIFVRTPTDETLELGALPSDTVKELKEKIHAINNCSFNCISFKGNKLDDSSRISDIGGENGCTFHCCIQIQIFVRTPTNETLELDALLSDTVKELKEKIHARNNCSFHGISFKGNKLDDSSRISDIGAENGCTFYCCIRIFVRTPTNETLELEALLSDTVKDLKEKIHARNHCSFHSISFKGNKLDNNSRLSDIGAENGCTFYCCIQIFVRTPTDEMLEFDAFLSDTVKELKEKIHARNNCSFHGIKYKGINLDDSHKLSNIGIENGCTLHCGVQIFIKTPINGTVDFEGNELGDNSRLYDAGIKSGCTLYCFIQIFVKTSTGTLAYQVCLSDTVGYVKGLIQNSEGIPIDKQHIFARQQLEDHYKLSDYNIQNESTLHLI</sequence>
<feature type="domain" description="Ubiquitin-like" evidence="1">
    <location>
        <begin position="474"/>
        <end position="541"/>
    </location>
</feature>
<evidence type="ECO:0000313" key="3">
    <source>
        <dbReference type="Proteomes" id="UP000789405"/>
    </source>
</evidence>
<accession>A0A9N9DQU9</accession>
<dbReference type="Proteomes" id="UP000789405">
    <property type="component" value="Unassembled WGS sequence"/>
</dbReference>
<dbReference type="PRINTS" id="PR00348">
    <property type="entry name" value="UBIQUITIN"/>
</dbReference>
<dbReference type="AlphaFoldDB" id="A0A9N9DQU9"/>
<feature type="domain" description="Ubiquitin-like" evidence="1">
    <location>
        <begin position="160"/>
        <end position="225"/>
    </location>
</feature>
<evidence type="ECO:0000259" key="1">
    <source>
        <dbReference type="PROSITE" id="PS50053"/>
    </source>
</evidence>
<reference evidence="2" key="1">
    <citation type="submission" date="2021-06" db="EMBL/GenBank/DDBJ databases">
        <authorList>
            <person name="Kallberg Y."/>
            <person name="Tangrot J."/>
            <person name="Rosling A."/>
        </authorList>
    </citation>
    <scope>NUCLEOTIDE SEQUENCE</scope>
    <source>
        <strain evidence="2">MA453B</strain>
    </source>
</reference>
<name>A0A9N9DQU9_9GLOM</name>
<dbReference type="Pfam" id="PF00240">
    <property type="entry name" value="ubiquitin"/>
    <property type="match status" value="7"/>
</dbReference>
<dbReference type="InterPro" id="IPR000626">
    <property type="entry name" value="Ubiquitin-like_dom"/>
</dbReference>
<protein>
    <submittedName>
        <fullName evidence="2">8001_t:CDS:1</fullName>
    </submittedName>
</protein>
<dbReference type="InterPro" id="IPR050158">
    <property type="entry name" value="Ubiquitin_ubiquitin-like"/>
</dbReference>
<keyword evidence="3" id="KW-1185">Reference proteome</keyword>
<feature type="domain" description="Ubiquitin-like" evidence="1">
    <location>
        <begin position="366"/>
        <end position="431"/>
    </location>
</feature>
<gene>
    <name evidence="2" type="ORF">DERYTH_LOCUS9818</name>
</gene>
<proteinExistence type="predicted"/>
<dbReference type="Gene3D" id="3.10.20.90">
    <property type="entry name" value="Phosphatidylinositol 3-kinase Catalytic Subunit, Chain A, domain 1"/>
    <property type="match status" value="7"/>
</dbReference>
<dbReference type="InterPro" id="IPR029071">
    <property type="entry name" value="Ubiquitin-like_domsf"/>
</dbReference>
<dbReference type="OrthoDB" id="417450at2759"/>
<dbReference type="CDD" id="cd17039">
    <property type="entry name" value="Ubl_ubiquitin_like"/>
    <property type="match status" value="6"/>
</dbReference>
<dbReference type="EMBL" id="CAJVPY010005486">
    <property type="protein sequence ID" value="CAG8644070.1"/>
    <property type="molecule type" value="Genomic_DNA"/>
</dbReference>